<keyword evidence="4 11" id="KW-0732">Signal</keyword>
<evidence type="ECO:0000256" key="2">
    <source>
        <dbReference type="ARBA" id="ARBA00022525"/>
    </source>
</evidence>
<dbReference type="SUPFAM" id="SSF57586">
    <property type="entry name" value="TNF receptor-like"/>
    <property type="match status" value="1"/>
</dbReference>
<dbReference type="GO" id="GO:0005576">
    <property type="term" value="C:extracellular region"/>
    <property type="evidence" value="ECO:0007669"/>
    <property type="project" value="UniProtKB-SubCell"/>
</dbReference>
<feature type="transmembrane region" description="Helical" evidence="10">
    <location>
        <begin position="401"/>
        <end position="422"/>
    </location>
</feature>
<dbReference type="PROSITE" id="PS50050">
    <property type="entry name" value="TNFR_NGFR_2"/>
    <property type="match status" value="1"/>
</dbReference>
<keyword evidence="14" id="KW-1185">Reference proteome</keyword>
<dbReference type="SMART" id="SM01411">
    <property type="entry name" value="Ephrin_rec_like"/>
    <property type="match status" value="2"/>
</dbReference>
<feature type="compositionally biased region" description="Acidic residues" evidence="9">
    <location>
        <begin position="264"/>
        <end position="273"/>
    </location>
</feature>
<evidence type="ECO:0000256" key="8">
    <source>
        <dbReference type="PROSITE-ProRule" id="PRU00206"/>
    </source>
</evidence>
<evidence type="ECO:0000259" key="12">
    <source>
        <dbReference type="PROSITE" id="PS50050"/>
    </source>
</evidence>
<feature type="signal peptide" evidence="11">
    <location>
        <begin position="1"/>
        <end position="27"/>
    </location>
</feature>
<dbReference type="OrthoDB" id="8848202at2759"/>
<dbReference type="PANTHER" id="PTHR23097:SF90">
    <property type="entry name" value="TUMOR NECROSIS FACTOR RECEPTOR SUPERFAMILY MEMBER 11B"/>
    <property type="match status" value="1"/>
</dbReference>
<feature type="region of interest" description="Disordered" evidence="9">
    <location>
        <begin position="457"/>
        <end position="477"/>
    </location>
</feature>
<organism evidence="13 14">
    <name type="scientific">Candidula unifasciata</name>
    <dbReference type="NCBI Taxonomy" id="100452"/>
    <lineage>
        <taxon>Eukaryota</taxon>
        <taxon>Metazoa</taxon>
        <taxon>Spiralia</taxon>
        <taxon>Lophotrochozoa</taxon>
        <taxon>Mollusca</taxon>
        <taxon>Gastropoda</taxon>
        <taxon>Heterobranchia</taxon>
        <taxon>Euthyneura</taxon>
        <taxon>Panpulmonata</taxon>
        <taxon>Eupulmonata</taxon>
        <taxon>Stylommatophora</taxon>
        <taxon>Helicina</taxon>
        <taxon>Helicoidea</taxon>
        <taxon>Geomitridae</taxon>
        <taxon>Candidula</taxon>
    </lineage>
</organism>
<dbReference type="InterPro" id="IPR001368">
    <property type="entry name" value="TNFR/NGFR_Cys_rich_reg"/>
</dbReference>
<feature type="chain" id="PRO_5035749926" description="TNFR-Cys domain-containing protein" evidence="11">
    <location>
        <begin position="28"/>
        <end position="477"/>
    </location>
</feature>
<comment type="caution">
    <text evidence="13">The sequence shown here is derived from an EMBL/GenBank/DDBJ whole genome shotgun (WGS) entry which is preliminary data.</text>
</comment>
<evidence type="ECO:0000256" key="4">
    <source>
        <dbReference type="ARBA" id="ARBA00022729"/>
    </source>
</evidence>
<name>A0A8S3ZRF4_9EUPU</name>
<evidence type="ECO:0000256" key="3">
    <source>
        <dbReference type="ARBA" id="ARBA00022703"/>
    </source>
</evidence>
<dbReference type="InterPro" id="IPR052459">
    <property type="entry name" value="TNFRSF_decoy_receptor"/>
</dbReference>
<feature type="repeat" description="TNFR-Cys" evidence="8">
    <location>
        <begin position="95"/>
        <end position="137"/>
    </location>
</feature>
<comment type="subcellular location">
    <subcellularLocation>
        <location evidence="1">Secreted</location>
    </subcellularLocation>
</comment>
<keyword evidence="10" id="KW-1133">Transmembrane helix</keyword>
<evidence type="ECO:0000313" key="14">
    <source>
        <dbReference type="Proteomes" id="UP000678393"/>
    </source>
</evidence>
<evidence type="ECO:0000256" key="11">
    <source>
        <dbReference type="SAM" id="SignalP"/>
    </source>
</evidence>
<feature type="compositionally biased region" description="Acidic residues" evidence="9">
    <location>
        <begin position="460"/>
        <end position="471"/>
    </location>
</feature>
<dbReference type="EMBL" id="CAJHNH020004024">
    <property type="protein sequence ID" value="CAG5130430.1"/>
    <property type="molecule type" value="Genomic_DNA"/>
</dbReference>
<protein>
    <recommendedName>
        <fullName evidence="12">TNFR-Cys domain-containing protein</fullName>
    </recommendedName>
</protein>
<proteinExistence type="predicted"/>
<reference evidence="13" key="1">
    <citation type="submission" date="2021-04" db="EMBL/GenBank/DDBJ databases">
        <authorList>
            <consortium name="Molecular Ecology Group"/>
        </authorList>
    </citation>
    <scope>NUCLEOTIDE SEQUENCE</scope>
</reference>
<feature type="transmembrane region" description="Helical" evidence="10">
    <location>
        <begin position="321"/>
        <end position="341"/>
    </location>
</feature>
<evidence type="ECO:0000256" key="5">
    <source>
        <dbReference type="ARBA" id="ARBA00022737"/>
    </source>
</evidence>
<dbReference type="GO" id="GO:0006915">
    <property type="term" value="P:apoptotic process"/>
    <property type="evidence" value="ECO:0007669"/>
    <property type="project" value="UniProtKB-KW"/>
</dbReference>
<accession>A0A8S3ZRF4</accession>
<keyword evidence="5" id="KW-0677">Repeat</keyword>
<evidence type="ECO:0000313" key="13">
    <source>
        <dbReference type="EMBL" id="CAG5130430.1"/>
    </source>
</evidence>
<feature type="region of interest" description="Disordered" evidence="9">
    <location>
        <begin position="264"/>
        <end position="314"/>
    </location>
</feature>
<keyword evidence="10" id="KW-0472">Membrane</keyword>
<dbReference type="Proteomes" id="UP000678393">
    <property type="component" value="Unassembled WGS sequence"/>
</dbReference>
<evidence type="ECO:0000256" key="1">
    <source>
        <dbReference type="ARBA" id="ARBA00004613"/>
    </source>
</evidence>
<gene>
    <name evidence="13" type="ORF">CUNI_LOCUS15988</name>
</gene>
<dbReference type="InterPro" id="IPR011641">
    <property type="entry name" value="Tyr-kin_ephrin_A/B_rcpt-like"/>
</dbReference>
<feature type="transmembrane region" description="Helical" evidence="10">
    <location>
        <begin position="368"/>
        <end position="389"/>
    </location>
</feature>
<keyword evidence="7" id="KW-0325">Glycoprotein</keyword>
<evidence type="ECO:0000256" key="9">
    <source>
        <dbReference type="SAM" id="MobiDB-lite"/>
    </source>
</evidence>
<dbReference type="PANTHER" id="PTHR23097">
    <property type="entry name" value="TUMOR NECROSIS FACTOR RECEPTOR SUPERFAMILY MEMBER"/>
    <property type="match status" value="1"/>
</dbReference>
<dbReference type="AlphaFoldDB" id="A0A8S3ZRF4"/>
<feature type="domain" description="TNFR-Cys" evidence="12">
    <location>
        <begin position="95"/>
        <end position="137"/>
    </location>
</feature>
<keyword evidence="10" id="KW-0812">Transmembrane</keyword>
<feature type="compositionally biased region" description="Polar residues" evidence="9">
    <location>
        <begin position="302"/>
        <end position="313"/>
    </location>
</feature>
<keyword evidence="3" id="KW-0053">Apoptosis</keyword>
<keyword evidence="2" id="KW-0964">Secreted</keyword>
<sequence length="477" mass="53425">MFPKGPTMYLMLVAEILQYLILSKSLACVIRCDPGERLHTPAKPEGGDVCIPCDPGSFMSETDHTNRECNFCSKTNSSLELVFTECNRTRDTEIRCVDGYYRKKAETVQDKDTCEVCRKCESGLPARPCQGYNDTFCCPFHHDAVLGCQGKYECKKRPPPCGAGMYYDTTLERCMSCPDGTYMQAQSHRNTECVKCEALSDNSTNHAAILQPCSSTSPTVFGCEELYFRSHNTTSLLEEAQCTLCKKCRREVRTCQLLHDDVCAEESPDDDNTSEERTGTTNDAENSAEGKMLFNGTLGSGERNQSPNATTEPPNCEPFDVTLVTCTTLIIILMSTFYLFISTTKPEQLFKRSHGQTAWNVLRNHQTLVFDAIWVMLLASLIVCIFCTIEPIMMSNTFNKVFVTMTVIATGVFISAVIYGHACCCRQTDQSRDNKESRHPAPGDDDHYLAERCLKGTQSDNEEQAEGEEEAEKLNRY</sequence>
<dbReference type="Gene3D" id="2.10.50.10">
    <property type="entry name" value="Tumor Necrosis Factor Receptor, subunit A, domain 2"/>
    <property type="match status" value="2"/>
</dbReference>
<evidence type="ECO:0000256" key="6">
    <source>
        <dbReference type="ARBA" id="ARBA00023157"/>
    </source>
</evidence>
<evidence type="ECO:0000256" key="7">
    <source>
        <dbReference type="ARBA" id="ARBA00023180"/>
    </source>
</evidence>
<evidence type="ECO:0000256" key="10">
    <source>
        <dbReference type="SAM" id="Phobius"/>
    </source>
</evidence>
<keyword evidence="6" id="KW-1015">Disulfide bond</keyword>
<comment type="caution">
    <text evidence="8">Lacks conserved residue(s) required for the propagation of feature annotation.</text>
</comment>
<dbReference type="Pfam" id="PF07699">
    <property type="entry name" value="Ephrin_rec_like"/>
    <property type="match status" value="1"/>
</dbReference>